<evidence type="ECO:0000256" key="2">
    <source>
        <dbReference type="ARBA" id="ARBA00022980"/>
    </source>
</evidence>
<keyword evidence="9" id="KW-1185">Reference proteome</keyword>
<dbReference type="GO" id="GO:0022625">
    <property type="term" value="C:cytosolic large ribosomal subunit"/>
    <property type="evidence" value="ECO:0007669"/>
    <property type="project" value="TreeGrafter"/>
</dbReference>
<name>A0A2R8BWC6_9RHOB</name>
<evidence type="ECO:0000313" key="8">
    <source>
        <dbReference type="EMBL" id="SPJ24468.1"/>
    </source>
</evidence>
<dbReference type="FunFam" id="2.30.30.790:FF:000001">
    <property type="entry name" value="50S ribosomal protein L19"/>
    <property type="match status" value="1"/>
</dbReference>
<evidence type="ECO:0000256" key="6">
    <source>
        <dbReference type="RuleBase" id="RU000559"/>
    </source>
</evidence>
<comment type="similarity">
    <text evidence="1 5 6">Belongs to the bacterial ribosomal protein bL19 family.</text>
</comment>
<evidence type="ECO:0000256" key="3">
    <source>
        <dbReference type="ARBA" id="ARBA00023274"/>
    </source>
</evidence>
<dbReference type="InterPro" id="IPR001857">
    <property type="entry name" value="Ribosomal_bL19"/>
</dbReference>
<reference evidence="9" key="1">
    <citation type="submission" date="2018-03" db="EMBL/GenBank/DDBJ databases">
        <authorList>
            <person name="Rodrigo-Torres L."/>
            <person name="Arahal R. D."/>
            <person name="Lucena T."/>
        </authorList>
    </citation>
    <scope>NUCLEOTIDE SEQUENCE [LARGE SCALE GENOMIC DNA]</scope>
    <source>
        <strain evidence="9">CECT 8504</strain>
    </source>
</reference>
<comment type="function">
    <text evidence="5 6">This protein is located at the 30S-50S ribosomal subunit interface and may play a role in the structure and function of the aminoacyl-tRNA binding site.</text>
</comment>
<gene>
    <name evidence="5 8" type="primary">rplS</name>
    <name evidence="8" type="ORF">PAA8504_02299</name>
</gene>
<dbReference type="EMBL" id="ONZF01000004">
    <property type="protein sequence ID" value="SPJ24468.1"/>
    <property type="molecule type" value="Genomic_DNA"/>
</dbReference>
<dbReference type="PIRSF" id="PIRSF002191">
    <property type="entry name" value="Ribosomal_L19"/>
    <property type="match status" value="1"/>
</dbReference>
<dbReference type="SUPFAM" id="SSF50104">
    <property type="entry name" value="Translation proteins SH3-like domain"/>
    <property type="match status" value="1"/>
</dbReference>
<evidence type="ECO:0000256" key="7">
    <source>
        <dbReference type="SAM" id="MobiDB-lite"/>
    </source>
</evidence>
<keyword evidence="3 5" id="KW-0687">Ribonucleoprotein</keyword>
<feature type="compositionally biased region" description="Basic and acidic residues" evidence="7">
    <location>
        <begin position="138"/>
        <end position="151"/>
    </location>
</feature>
<evidence type="ECO:0000256" key="5">
    <source>
        <dbReference type="HAMAP-Rule" id="MF_00402"/>
    </source>
</evidence>
<keyword evidence="2 5" id="KW-0689">Ribosomal protein</keyword>
<proteinExistence type="inferred from homology"/>
<evidence type="ECO:0000313" key="9">
    <source>
        <dbReference type="Proteomes" id="UP000244912"/>
    </source>
</evidence>
<dbReference type="PANTHER" id="PTHR15680:SF9">
    <property type="entry name" value="LARGE RIBOSOMAL SUBUNIT PROTEIN BL19M"/>
    <property type="match status" value="1"/>
</dbReference>
<sequence>MDLIAQLEAEQIAELGKTIPDFKAGDTIRVGYKVTEGTRTRVQNYEGVCISRKNGQGIAGSFTVRKISFGEGVERVFPLYSTNIDEITVIRRGKVRRSKLYYLRDRRGKSARIAEQTNYRAPKKGAAHAHIPSQDAGQDTKAKDPRATPES</sequence>
<dbReference type="InterPro" id="IPR018257">
    <property type="entry name" value="Ribosomal_bL19_CS"/>
</dbReference>
<dbReference type="Proteomes" id="UP000244912">
    <property type="component" value="Unassembled WGS sequence"/>
</dbReference>
<dbReference type="InterPro" id="IPR008991">
    <property type="entry name" value="Translation_prot_SH3-like_sf"/>
</dbReference>
<dbReference type="HAMAP" id="MF_00402">
    <property type="entry name" value="Ribosomal_bL19"/>
    <property type="match status" value="1"/>
</dbReference>
<dbReference type="InterPro" id="IPR038657">
    <property type="entry name" value="Ribosomal_bL19_sf"/>
</dbReference>
<evidence type="ECO:0000256" key="4">
    <source>
        <dbReference type="ARBA" id="ARBA00035171"/>
    </source>
</evidence>
<dbReference type="PROSITE" id="PS01015">
    <property type="entry name" value="RIBOSOMAL_L19"/>
    <property type="match status" value="1"/>
</dbReference>
<dbReference type="AlphaFoldDB" id="A0A2R8BWC6"/>
<protein>
    <recommendedName>
        <fullName evidence="4 5">Large ribosomal subunit protein bL19</fullName>
    </recommendedName>
</protein>
<dbReference type="Gene3D" id="2.30.30.790">
    <property type="match status" value="1"/>
</dbReference>
<dbReference type="Pfam" id="PF01245">
    <property type="entry name" value="Ribosomal_L19"/>
    <property type="match status" value="1"/>
</dbReference>
<dbReference type="NCBIfam" id="TIGR01024">
    <property type="entry name" value="rplS_bact"/>
    <property type="match status" value="1"/>
</dbReference>
<dbReference type="PANTHER" id="PTHR15680">
    <property type="entry name" value="RIBOSOMAL PROTEIN L19"/>
    <property type="match status" value="1"/>
</dbReference>
<feature type="region of interest" description="Disordered" evidence="7">
    <location>
        <begin position="113"/>
        <end position="151"/>
    </location>
</feature>
<dbReference type="GO" id="GO:0003735">
    <property type="term" value="F:structural constituent of ribosome"/>
    <property type="evidence" value="ECO:0007669"/>
    <property type="project" value="InterPro"/>
</dbReference>
<dbReference type="GO" id="GO:0006412">
    <property type="term" value="P:translation"/>
    <property type="evidence" value="ECO:0007669"/>
    <property type="project" value="UniProtKB-UniRule"/>
</dbReference>
<accession>A0A2R8BWC6</accession>
<organism evidence="8 9">
    <name type="scientific">Palleronia abyssalis</name>
    <dbReference type="NCBI Taxonomy" id="1501240"/>
    <lineage>
        <taxon>Bacteria</taxon>
        <taxon>Pseudomonadati</taxon>
        <taxon>Pseudomonadota</taxon>
        <taxon>Alphaproteobacteria</taxon>
        <taxon>Rhodobacterales</taxon>
        <taxon>Roseobacteraceae</taxon>
        <taxon>Palleronia</taxon>
    </lineage>
</organism>
<evidence type="ECO:0000256" key="1">
    <source>
        <dbReference type="ARBA" id="ARBA00005781"/>
    </source>
</evidence>
<dbReference type="PRINTS" id="PR00061">
    <property type="entry name" value="RIBOSOMALL19"/>
</dbReference>